<dbReference type="PANTHER" id="PTHR11993:SF10">
    <property type="entry name" value="NADH DEHYDROGENASE [UBIQUINONE] IRON-SULFUR PROTEIN 2, MITOCHONDRIAL"/>
    <property type="match status" value="1"/>
</dbReference>
<dbReference type="Pfam" id="PF00346">
    <property type="entry name" value="Complex1_49kDa"/>
    <property type="match status" value="1"/>
</dbReference>
<dbReference type="PROSITE" id="PS00535">
    <property type="entry name" value="COMPLEX1_49K"/>
    <property type="match status" value="1"/>
</dbReference>
<dbReference type="InterPro" id="IPR022885">
    <property type="entry name" value="NDH1_su_D/H"/>
</dbReference>
<evidence type="ECO:0000256" key="2">
    <source>
        <dbReference type="ARBA" id="ARBA00022448"/>
    </source>
</evidence>
<dbReference type="GO" id="GO:0051287">
    <property type="term" value="F:NAD binding"/>
    <property type="evidence" value="ECO:0007669"/>
    <property type="project" value="InterPro"/>
</dbReference>
<evidence type="ECO:0000256" key="3">
    <source>
        <dbReference type="ARBA" id="ARBA00022967"/>
    </source>
</evidence>
<dbReference type="GO" id="GO:0016651">
    <property type="term" value="F:oxidoreductase activity, acting on NAD(P)H"/>
    <property type="evidence" value="ECO:0007669"/>
    <property type="project" value="InterPro"/>
</dbReference>
<keyword evidence="4" id="KW-0520">NAD</keyword>
<sequence>MSIIGVGDVAGAFEPVDLVLGLGPHHPSSHGLIRLRVDLEGDAISSAEPLIGHVHRGAEKLFEVRDYRQIMALANRHDWHGAFNGELGVALAVERMLGMSIPARAQWLRTALAELNRILSHLAFLIPVAYPDPRTPSQANLARDAIQDAMEVATGSRVHFMANQIGGLRNDVPTNWTTAVLTALDGVESTLPELQRELFNRYPKVLTGLGVITEEQVNEFGISGVAAHAAGVDVDVRRDAPYAAYGELASVLTPVTGRDSDARARFQALFDHVELSIALVRACMPELHATQGSPVNVKLPKVVRAPEGMTYVSTEGPLGTSGYLLISKGKASPWRLKMRTASFNNVQVLSQIVPGTTVDNLVPLLQSMVYVIGDIDK</sequence>
<feature type="domain" description="NADH-quinone oxidoreductase subunit D" evidence="5">
    <location>
        <begin position="142"/>
        <end position="377"/>
    </location>
</feature>
<dbReference type="InterPro" id="IPR014029">
    <property type="entry name" value="NADH_UbQ_OxRdtase_49kDa_CS"/>
</dbReference>
<evidence type="ECO:0000259" key="5">
    <source>
        <dbReference type="Pfam" id="PF00346"/>
    </source>
</evidence>
<dbReference type="PANTHER" id="PTHR11993">
    <property type="entry name" value="NADH-UBIQUINONE OXIDOREDUCTASE 49 KDA SUBUNIT"/>
    <property type="match status" value="1"/>
</dbReference>
<evidence type="ECO:0000313" key="6">
    <source>
        <dbReference type="EMBL" id="CAB4858389.1"/>
    </source>
</evidence>
<evidence type="ECO:0000256" key="1">
    <source>
        <dbReference type="ARBA" id="ARBA00005769"/>
    </source>
</evidence>
<dbReference type="AlphaFoldDB" id="A0A6J7CQI5"/>
<keyword evidence="3" id="KW-1278">Translocase</keyword>
<comment type="similarity">
    <text evidence="1">Belongs to the complex I 49 kDa subunit family.</text>
</comment>
<dbReference type="Gene3D" id="1.10.645.10">
    <property type="entry name" value="Cytochrome-c3 Hydrogenase, chain B"/>
    <property type="match status" value="1"/>
</dbReference>
<dbReference type="EMBL" id="CAFBLM010000002">
    <property type="protein sequence ID" value="CAB4858389.1"/>
    <property type="molecule type" value="Genomic_DNA"/>
</dbReference>
<dbReference type="GO" id="GO:0048038">
    <property type="term" value="F:quinone binding"/>
    <property type="evidence" value="ECO:0007669"/>
    <property type="project" value="InterPro"/>
</dbReference>
<dbReference type="InterPro" id="IPR001135">
    <property type="entry name" value="NADH_Q_OxRdtase_suD"/>
</dbReference>
<evidence type="ECO:0000256" key="4">
    <source>
        <dbReference type="ARBA" id="ARBA00023027"/>
    </source>
</evidence>
<name>A0A6J7CQI5_9ZZZZ</name>
<protein>
    <submittedName>
        <fullName evidence="6">Unannotated protein</fullName>
    </submittedName>
</protein>
<dbReference type="InterPro" id="IPR029014">
    <property type="entry name" value="NiFe-Hase_large"/>
</dbReference>
<reference evidence="6" key="1">
    <citation type="submission" date="2020-05" db="EMBL/GenBank/DDBJ databases">
        <authorList>
            <person name="Chiriac C."/>
            <person name="Salcher M."/>
            <person name="Ghai R."/>
            <person name="Kavagutti S V."/>
        </authorList>
    </citation>
    <scope>NUCLEOTIDE SEQUENCE</scope>
</reference>
<gene>
    <name evidence="6" type="ORF">UFOPK3401_00113</name>
</gene>
<proteinExistence type="inferred from homology"/>
<dbReference type="SUPFAM" id="SSF56762">
    <property type="entry name" value="HydB/Nqo4-like"/>
    <property type="match status" value="1"/>
</dbReference>
<keyword evidence="2" id="KW-0813">Transport</keyword>
<accession>A0A6J7CQI5</accession>
<organism evidence="6">
    <name type="scientific">freshwater metagenome</name>
    <dbReference type="NCBI Taxonomy" id="449393"/>
    <lineage>
        <taxon>unclassified sequences</taxon>
        <taxon>metagenomes</taxon>
        <taxon>ecological metagenomes</taxon>
    </lineage>
</organism>